<dbReference type="EMBL" id="CASHTH010001106">
    <property type="protein sequence ID" value="CAI8011505.1"/>
    <property type="molecule type" value="Genomic_DNA"/>
</dbReference>
<reference evidence="4" key="1">
    <citation type="submission" date="2023-03" db="EMBL/GenBank/DDBJ databases">
        <authorList>
            <person name="Steffen K."/>
            <person name="Cardenas P."/>
        </authorList>
    </citation>
    <scope>NUCLEOTIDE SEQUENCE</scope>
</reference>
<dbReference type="Pfam" id="PF25504">
    <property type="entry name" value="HEAT_5MP1_2"/>
    <property type="match status" value="1"/>
</dbReference>
<dbReference type="GO" id="GO:0016020">
    <property type="term" value="C:membrane"/>
    <property type="evidence" value="ECO:0007669"/>
    <property type="project" value="TreeGrafter"/>
</dbReference>
<proteinExistence type="inferred from homology"/>
<dbReference type="Proteomes" id="UP001174909">
    <property type="component" value="Unassembled WGS sequence"/>
</dbReference>
<evidence type="ECO:0000259" key="3">
    <source>
        <dbReference type="PROSITE" id="PS51363"/>
    </source>
</evidence>
<organism evidence="4 5">
    <name type="scientific">Geodia barretti</name>
    <name type="common">Barrett's horny sponge</name>
    <dbReference type="NCBI Taxonomy" id="519541"/>
    <lineage>
        <taxon>Eukaryota</taxon>
        <taxon>Metazoa</taxon>
        <taxon>Porifera</taxon>
        <taxon>Demospongiae</taxon>
        <taxon>Heteroscleromorpha</taxon>
        <taxon>Tetractinellida</taxon>
        <taxon>Astrophorina</taxon>
        <taxon>Geodiidae</taxon>
        <taxon>Geodia</taxon>
    </lineage>
</organism>
<dbReference type="PANTHER" id="PTHR14208:SF2">
    <property type="entry name" value="PROTEIN KRASAVIETZ"/>
    <property type="match status" value="1"/>
</dbReference>
<sequence>MAATGGSTKEAKPTLGGTKFKTRKRDEKVKLDVTSFSEQLIAGLRESGGNLDEVRRFLDNAGGQLDYRRYGEPLLDILVAGGVLAPGGGKVEGTAISPVSVFQCEPKVEAIRGHLVVMTRVLQRYKYLKKGLEDEMKKILKFLKGFQDSERRSLAIYTGLLLSEVLVPASILTSLLSEVLVKEGMSLQFVTLVFQTWLSEKNIGHVGSALRKAQLEARLTDFLPASQQSALLFDEHFSGAGLEVLVKYRRAQESAEKRRALKKELEELLDADSSSEEIIDRCQQHMDTAQLTDVDVTVLLWRCIMDSVEWNKKDELAAEQALKHLMDYTPVFLPFCVRGTPQLTLLIKMQEFCYDNMNFLKVFHKIVLLFYKNDVLTEQAIRKWFDEAHVAKGKSVFLGQMKPMLEWLDTAEEEDDNEH</sequence>
<dbReference type="CDD" id="cd11560">
    <property type="entry name" value="W2_eIF5C_like"/>
    <property type="match status" value="1"/>
</dbReference>
<dbReference type="Gene3D" id="1.25.40.180">
    <property type="match status" value="1"/>
</dbReference>
<name>A0AA35RHC7_GEOBA</name>
<dbReference type="SUPFAM" id="SSF48371">
    <property type="entry name" value="ARM repeat"/>
    <property type="match status" value="1"/>
</dbReference>
<comment type="similarity">
    <text evidence="1">Belongs to the BZW family.</text>
</comment>
<dbReference type="PANTHER" id="PTHR14208">
    <property type="entry name" value="BASIC LEUCINE ZIPPER AND W2 DOMAIN-CONTAINING PROTEIN"/>
    <property type="match status" value="1"/>
</dbReference>
<evidence type="ECO:0000313" key="5">
    <source>
        <dbReference type="Proteomes" id="UP001174909"/>
    </source>
</evidence>
<evidence type="ECO:0000256" key="2">
    <source>
        <dbReference type="SAM" id="MobiDB-lite"/>
    </source>
</evidence>
<dbReference type="InterPro" id="IPR003307">
    <property type="entry name" value="W2_domain"/>
</dbReference>
<protein>
    <submittedName>
        <fullName evidence="4">Basic leucine zipper and W2 domain-containing protein 2</fullName>
    </submittedName>
</protein>
<dbReference type="AlphaFoldDB" id="A0AA35RHC7"/>
<keyword evidence="5" id="KW-1185">Reference proteome</keyword>
<gene>
    <name evidence="4" type="ORF">GBAR_LOCUS7414</name>
</gene>
<feature type="region of interest" description="Disordered" evidence="2">
    <location>
        <begin position="1"/>
        <end position="25"/>
    </location>
</feature>
<dbReference type="InterPro" id="IPR016024">
    <property type="entry name" value="ARM-type_fold"/>
</dbReference>
<accession>A0AA35RHC7</accession>
<feature type="domain" description="W2" evidence="3">
    <location>
        <begin position="251"/>
        <end position="418"/>
    </location>
</feature>
<dbReference type="InterPro" id="IPR057397">
    <property type="entry name" value="HEAT_5MP1_2"/>
</dbReference>
<dbReference type="PROSITE" id="PS51363">
    <property type="entry name" value="W2"/>
    <property type="match status" value="1"/>
</dbReference>
<evidence type="ECO:0000313" key="4">
    <source>
        <dbReference type="EMBL" id="CAI8011505.1"/>
    </source>
</evidence>
<comment type="caution">
    <text evidence="4">The sequence shown here is derived from an EMBL/GenBank/DDBJ whole genome shotgun (WGS) entry which is preliminary data.</text>
</comment>
<dbReference type="FunFam" id="1.25.40.180:FF:000006">
    <property type="entry name" value="Basic leucine zipper and W2 domain-containing protein 1"/>
    <property type="match status" value="1"/>
</dbReference>
<dbReference type="InterPro" id="IPR051245">
    <property type="entry name" value="eIF5-mimic_regulator"/>
</dbReference>
<evidence type="ECO:0000256" key="1">
    <source>
        <dbReference type="ARBA" id="ARBA00008151"/>
    </source>
</evidence>
<dbReference type="GO" id="GO:0006417">
    <property type="term" value="P:regulation of translation"/>
    <property type="evidence" value="ECO:0007669"/>
    <property type="project" value="UniProtKB-ARBA"/>
</dbReference>
<dbReference type="InterPro" id="IPR043510">
    <property type="entry name" value="W2_5MP1/2"/>
</dbReference>
<dbReference type="GO" id="GO:0005737">
    <property type="term" value="C:cytoplasm"/>
    <property type="evidence" value="ECO:0007669"/>
    <property type="project" value="TreeGrafter"/>
</dbReference>
<dbReference type="SMART" id="SM00515">
    <property type="entry name" value="eIF5C"/>
    <property type="match status" value="1"/>
</dbReference>
<dbReference type="Pfam" id="PF02020">
    <property type="entry name" value="W2"/>
    <property type="match status" value="1"/>
</dbReference>